<accession>A0A5B7IEW6</accession>
<dbReference type="OrthoDB" id="2018754at2759"/>
<reference evidence="2 3" key="1">
    <citation type="submission" date="2019-05" db="EMBL/GenBank/DDBJ databases">
        <title>Another draft genome of Portunus trituberculatus and its Hox gene families provides insights of decapod evolution.</title>
        <authorList>
            <person name="Jeong J.-H."/>
            <person name="Song I."/>
            <person name="Kim S."/>
            <person name="Choi T."/>
            <person name="Kim D."/>
            <person name="Ryu S."/>
            <person name="Kim W."/>
        </authorList>
    </citation>
    <scope>NUCLEOTIDE SEQUENCE [LARGE SCALE GENOMIC DNA]</scope>
    <source>
        <tissue evidence="2">Muscle</tissue>
    </source>
</reference>
<feature type="region of interest" description="Disordered" evidence="1">
    <location>
        <begin position="22"/>
        <end position="65"/>
    </location>
</feature>
<evidence type="ECO:0000256" key="1">
    <source>
        <dbReference type="SAM" id="MobiDB-lite"/>
    </source>
</evidence>
<evidence type="ECO:0000313" key="2">
    <source>
        <dbReference type="EMBL" id="MPC80813.1"/>
    </source>
</evidence>
<gene>
    <name evidence="2" type="ORF">E2C01_075406</name>
</gene>
<evidence type="ECO:0000313" key="3">
    <source>
        <dbReference type="Proteomes" id="UP000324222"/>
    </source>
</evidence>
<dbReference type="Proteomes" id="UP000324222">
    <property type="component" value="Unassembled WGS sequence"/>
</dbReference>
<keyword evidence="3" id="KW-1185">Reference proteome</keyword>
<name>A0A5B7IEW6_PORTR</name>
<feature type="compositionally biased region" description="Low complexity" evidence="1">
    <location>
        <begin position="22"/>
        <end position="35"/>
    </location>
</feature>
<protein>
    <submittedName>
        <fullName evidence="2">Uncharacterized protein</fullName>
    </submittedName>
</protein>
<dbReference type="AlphaFoldDB" id="A0A5B7IEW6"/>
<sequence>MWVTEAEKALEQALANTIDLTASTTTASSATSSSTPNSVATPRSNSRSVGGQETPGKGGRPGSRGEVLQCCCGLGCEGNEELT</sequence>
<comment type="caution">
    <text evidence="2">The sequence shown here is derived from an EMBL/GenBank/DDBJ whole genome shotgun (WGS) entry which is preliminary data.</text>
</comment>
<organism evidence="2 3">
    <name type="scientific">Portunus trituberculatus</name>
    <name type="common">Swimming crab</name>
    <name type="synonym">Neptunus trituberculatus</name>
    <dbReference type="NCBI Taxonomy" id="210409"/>
    <lineage>
        <taxon>Eukaryota</taxon>
        <taxon>Metazoa</taxon>
        <taxon>Ecdysozoa</taxon>
        <taxon>Arthropoda</taxon>
        <taxon>Crustacea</taxon>
        <taxon>Multicrustacea</taxon>
        <taxon>Malacostraca</taxon>
        <taxon>Eumalacostraca</taxon>
        <taxon>Eucarida</taxon>
        <taxon>Decapoda</taxon>
        <taxon>Pleocyemata</taxon>
        <taxon>Brachyura</taxon>
        <taxon>Eubrachyura</taxon>
        <taxon>Portunoidea</taxon>
        <taxon>Portunidae</taxon>
        <taxon>Portuninae</taxon>
        <taxon>Portunus</taxon>
    </lineage>
</organism>
<proteinExistence type="predicted"/>
<dbReference type="EMBL" id="VSRR010055072">
    <property type="protein sequence ID" value="MPC80813.1"/>
    <property type="molecule type" value="Genomic_DNA"/>
</dbReference>
<feature type="compositionally biased region" description="Polar residues" evidence="1">
    <location>
        <begin position="36"/>
        <end position="51"/>
    </location>
</feature>